<gene>
    <name evidence="3" type="ORF">G4223_12490</name>
</gene>
<feature type="coiled-coil region" evidence="1">
    <location>
        <begin position="46"/>
        <end position="73"/>
    </location>
</feature>
<name>A0A7C9UXA8_9PROT</name>
<feature type="region of interest" description="Disordered" evidence="2">
    <location>
        <begin position="120"/>
        <end position="140"/>
    </location>
</feature>
<reference evidence="3 4" key="1">
    <citation type="submission" date="2020-02" db="EMBL/GenBank/DDBJ databases">
        <authorList>
            <person name="Dziuba M."/>
            <person name="Kuznetsov B."/>
            <person name="Mardanov A."/>
            <person name="Ravin N."/>
            <person name="Grouzdev D."/>
        </authorList>
    </citation>
    <scope>NUCLEOTIDE SEQUENCE [LARGE SCALE GENOMIC DNA]</scope>
    <source>
        <strain evidence="3 4">SpK</strain>
    </source>
</reference>
<dbReference type="Proteomes" id="UP000480684">
    <property type="component" value="Unassembled WGS sequence"/>
</dbReference>
<evidence type="ECO:0000256" key="2">
    <source>
        <dbReference type="SAM" id="MobiDB-lite"/>
    </source>
</evidence>
<dbReference type="RefSeq" id="WP_163680028.1">
    <property type="nucleotide sequence ID" value="NZ_JAAIYP010000038.1"/>
</dbReference>
<dbReference type="EMBL" id="JAAIYP010000038">
    <property type="protein sequence ID" value="NFV80930.1"/>
    <property type="molecule type" value="Genomic_DNA"/>
</dbReference>
<protein>
    <submittedName>
        <fullName evidence="3">Uncharacterized protein</fullName>
    </submittedName>
</protein>
<evidence type="ECO:0000313" key="3">
    <source>
        <dbReference type="EMBL" id="NFV80930.1"/>
    </source>
</evidence>
<keyword evidence="4" id="KW-1185">Reference proteome</keyword>
<keyword evidence="1" id="KW-0175">Coiled coil</keyword>
<evidence type="ECO:0000256" key="1">
    <source>
        <dbReference type="SAM" id="Coils"/>
    </source>
</evidence>
<comment type="caution">
    <text evidence="3">The sequence shown here is derived from an EMBL/GenBank/DDBJ whole genome shotgun (WGS) entry which is preliminary data.</text>
</comment>
<accession>A0A7C9UXA8</accession>
<dbReference type="AlphaFoldDB" id="A0A7C9UXA8"/>
<evidence type="ECO:0000313" key="4">
    <source>
        <dbReference type="Proteomes" id="UP000480684"/>
    </source>
</evidence>
<proteinExistence type="predicted"/>
<sequence length="140" mass="15289">MGHDLLPQTHDTAQDSAIQALRQEVSVLRRQGSLMLRLMVATLNALRDLKKREDDIKRNIDVVENEIKEIQEHEAAPALCPSCGAPLEHHDADGGDLRVCPACGLSQFVDSSGMIRHTTLPASLPTDAPPVPHSWVEDAS</sequence>
<organism evidence="3 4">
    <name type="scientific">Magnetospirillum aberrantis SpK</name>
    <dbReference type="NCBI Taxonomy" id="908842"/>
    <lineage>
        <taxon>Bacteria</taxon>
        <taxon>Pseudomonadati</taxon>
        <taxon>Pseudomonadota</taxon>
        <taxon>Alphaproteobacteria</taxon>
        <taxon>Rhodospirillales</taxon>
        <taxon>Rhodospirillaceae</taxon>
        <taxon>Magnetospirillum</taxon>
    </lineage>
</organism>